<protein>
    <submittedName>
        <fullName evidence="2">Uncharacterized protein</fullName>
    </submittedName>
</protein>
<dbReference type="AlphaFoldDB" id="A0A8J3IZ24"/>
<comment type="caution">
    <text evidence="2">The sequence shown here is derived from an EMBL/GenBank/DDBJ whole genome shotgun (WGS) entry which is preliminary data.</text>
</comment>
<gene>
    <name evidence="2" type="ORF">KSF_078990</name>
</gene>
<accession>A0A8J3IZ24</accession>
<reference evidence="2" key="1">
    <citation type="submission" date="2020-10" db="EMBL/GenBank/DDBJ databases">
        <title>Taxonomic study of unclassified bacteria belonging to the class Ktedonobacteria.</title>
        <authorList>
            <person name="Yabe S."/>
            <person name="Wang C.M."/>
            <person name="Zheng Y."/>
            <person name="Sakai Y."/>
            <person name="Cavaletti L."/>
            <person name="Monciardini P."/>
            <person name="Donadio S."/>
        </authorList>
    </citation>
    <scope>NUCLEOTIDE SEQUENCE</scope>
    <source>
        <strain evidence="2">ID150040</strain>
    </source>
</reference>
<dbReference type="RefSeq" id="WP_220208628.1">
    <property type="nucleotide sequence ID" value="NZ_BNJK01000002.1"/>
</dbReference>
<proteinExistence type="predicted"/>
<dbReference type="EMBL" id="BNJK01000002">
    <property type="protein sequence ID" value="GHO97851.1"/>
    <property type="molecule type" value="Genomic_DNA"/>
</dbReference>
<feature type="transmembrane region" description="Helical" evidence="1">
    <location>
        <begin position="21"/>
        <end position="40"/>
    </location>
</feature>
<keyword evidence="3" id="KW-1185">Reference proteome</keyword>
<evidence type="ECO:0000313" key="2">
    <source>
        <dbReference type="EMBL" id="GHO97851.1"/>
    </source>
</evidence>
<feature type="transmembrane region" description="Helical" evidence="1">
    <location>
        <begin position="97"/>
        <end position="116"/>
    </location>
</feature>
<organism evidence="2 3">
    <name type="scientific">Reticulibacter mediterranei</name>
    <dbReference type="NCBI Taxonomy" id="2778369"/>
    <lineage>
        <taxon>Bacteria</taxon>
        <taxon>Bacillati</taxon>
        <taxon>Chloroflexota</taxon>
        <taxon>Ktedonobacteria</taxon>
        <taxon>Ktedonobacterales</taxon>
        <taxon>Reticulibacteraceae</taxon>
        <taxon>Reticulibacter</taxon>
    </lineage>
</organism>
<feature type="transmembrane region" description="Helical" evidence="1">
    <location>
        <begin position="60"/>
        <end position="85"/>
    </location>
</feature>
<evidence type="ECO:0000256" key="1">
    <source>
        <dbReference type="SAM" id="Phobius"/>
    </source>
</evidence>
<sequence length="216" mass="23983">MIEIPKKQADTASLGESRWTLRVGYAACAWGIWFVILHAYVFVGGGGSFNVQSQFARNPWIYVLSTSLSILLFTAAALFPLALIWPFRWLSQPRMQIITLALAYIGMIGFAVYELVFAQELGASLFSFGVCLIGVLVAFVRPHNLSVAHWMVLVATWTIGIGMILYGSSYVWFAFLQSSFEKGLGYFLLGGVNFTVEGILFVAIAYLTSQRGRIRL</sequence>
<feature type="transmembrane region" description="Helical" evidence="1">
    <location>
        <begin position="152"/>
        <end position="173"/>
    </location>
</feature>
<feature type="transmembrane region" description="Helical" evidence="1">
    <location>
        <begin position="122"/>
        <end position="140"/>
    </location>
</feature>
<keyword evidence="1" id="KW-0472">Membrane</keyword>
<name>A0A8J3IZ24_9CHLR</name>
<keyword evidence="1" id="KW-1133">Transmembrane helix</keyword>
<keyword evidence="1" id="KW-0812">Transmembrane</keyword>
<dbReference type="Proteomes" id="UP000597444">
    <property type="component" value="Unassembled WGS sequence"/>
</dbReference>
<evidence type="ECO:0000313" key="3">
    <source>
        <dbReference type="Proteomes" id="UP000597444"/>
    </source>
</evidence>
<feature type="transmembrane region" description="Helical" evidence="1">
    <location>
        <begin position="185"/>
        <end position="207"/>
    </location>
</feature>